<evidence type="ECO:0000313" key="1">
    <source>
        <dbReference type="EMBL" id="JAH36938.1"/>
    </source>
</evidence>
<proteinExistence type="predicted"/>
<sequence length="37" mass="4418">MGMIIDLLQIDMGFLCLQVFSIHYIVRCWKGHGLYRF</sequence>
<reference evidence="1" key="1">
    <citation type="submission" date="2014-11" db="EMBL/GenBank/DDBJ databases">
        <authorList>
            <person name="Amaro Gonzalez C."/>
        </authorList>
    </citation>
    <scope>NUCLEOTIDE SEQUENCE</scope>
</reference>
<protein>
    <submittedName>
        <fullName evidence="1">Uncharacterized protein</fullName>
    </submittedName>
</protein>
<dbReference type="AlphaFoldDB" id="A0A0E9S8U1"/>
<name>A0A0E9S8U1_ANGAN</name>
<accession>A0A0E9S8U1</accession>
<dbReference type="EMBL" id="GBXM01071639">
    <property type="protein sequence ID" value="JAH36938.1"/>
    <property type="molecule type" value="Transcribed_RNA"/>
</dbReference>
<reference evidence="1" key="2">
    <citation type="journal article" date="2015" name="Fish Shellfish Immunol.">
        <title>Early steps in the European eel (Anguilla anguilla)-Vibrio vulnificus interaction in the gills: Role of the RtxA13 toxin.</title>
        <authorList>
            <person name="Callol A."/>
            <person name="Pajuelo D."/>
            <person name="Ebbesson L."/>
            <person name="Teles M."/>
            <person name="MacKenzie S."/>
            <person name="Amaro C."/>
        </authorList>
    </citation>
    <scope>NUCLEOTIDE SEQUENCE</scope>
</reference>
<organism evidence="1">
    <name type="scientific">Anguilla anguilla</name>
    <name type="common">European freshwater eel</name>
    <name type="synonym">Muraena anguilla</name>
    <dbReference type="NCBI Taxonomy" id="7936"/>
    <lineage>
        <taxon>Eukaryota</taxon>
        <taxon>Metazoa</taxon>
        <taxon>Chordata</taxon>
        <taxon>Craniata</taxon>
        <taxon>Vertebrata</taxon>
        <taxon>Euteleostomi</taxon>
        <taxon>Actinopterygii</taxon>
        <taxon>Neopterygii</taxon>
        <taxon>Teleostei</taxon>
        <taxon>Anguilliformes</taxon>
        <taxon>Anguillidae</taxon>
        <taxon>Anguilla</taxon>
    </lineage>
</organism>